<dbReference type="PANTHER" id="PTHR42989">
    <property type="entry name" value="HYDROGENASE-4 COMPONENT I"/>
    <property type="match status" value="1"/>
</dbReference>
<evidence type="ECO:0000256" key="1">
    <source>
        <dbReference type="ARBA" id="ARBA00001966"/>
    </source>
</evidence>
<dbReference type="AlphaFoldDB" id="A0A1G6MT93"/>
<dbReference type="OrthoDB" id="9786737at2"/>
<dbReference type="PROSITE" id="PS51379">
    <property type="entry name" value="4FE4S_FER_2"/>
    <property type="match status" value="1"/>
</dbReference>
<dbReference type="SUPFAM" id="SSF54862">
    <property type="entry name" value="4Fe-4S ferredoxins"/>
    <property type="match status" value="1"/>
</dbReference>
<dbReference type="GO" id="GO:0051539">
    <property type="term" value="F:4 iron, 4 sulfur cluster binding"/>
    <property type="evidence" value="ECO:0007669"/>
    <property type="project" value="UniProtKB-KW"/>
</dbReference>
<dbReference type="GO" id="GO:0046872">
    <property type="term" value="F:metal ion binding"/>
    <property type="evidence" value="ECO:0007669"/>
    <property type="project" value="UniProtKB-KW"/>
</dbReference>
<sequence length="249" mass="27281">MLNNIKILYHQGKQFIPDVTTAKVPGIFRGRPVISLEKVNETELVEMCPMNAITANPVTLDLGKCNFCGECAMAFPSKITFTTDYKISSNERERLIIKEGDENPVEVNPSTVRKEIHRLFGSSLKLRQVSAGGDGSCEWELNASNNVQFDMGRFGIEFVASPRHADGIVITGPISKNMAEAVQICYDAIPDPKIIVLVGTDAISGGAFAGSEALDRSFLDRYPVDLYIPGNPAHPLTIINGLLDLTRKR</sequence>
<name>A0A1G6MT93_9BACT</name>
<evidence type="ECO:0000256" key="4">
    <source>
        <dbReference type="ARBA" id="ARBA00022723"/>
    </source>
</evidence>
<dbReference type="Proteomes" id="UP000199452">
    <property type="component" value="Unassembled WGS sequence"/>
</dbReference>
<dbReference type="STRING" id="1640674.SAMN05216323_103814"/>
<keyword evidence="3" id="KW-0004">4Fe-4S</keyword>
<dbReference type="Gene3D" id="3.40.50.12280">
    <property type="match status" value="1"/>
</dbReference>
<comment type="similarity">
    <text evidence="2">Belongs to the complex I 20 kDa subunit family.</text>
</comment>
<keyword evidence="5" id="KW-0408">Iron</keyword>
<keyword evidence="4" id="KW-0479">Metal-binding</keyword>
<comment type="cofactor">
    <cofactor evidence="1">
        <name>[4Fe-4S] cluster</name>
        <dbReference type="ChEBI" id="CHEBI:49883"/>
    </cofactor>
</comment>
<evidence type="ECO:0000256" key="3">
    <source>
        <dbReference type="ARBA" id="ARBA00022485"/>
    </source>
</evidence>
<keyword evidence="6" id="KW-0411">Iron-sulfur</keyword>
<evidence type="ECO:0000259" key="7">
    <source>
        <dbReference type="PROSITE" id="PS51379"/>
    </source>
</evidence>
<accession>A0A1G6MT93</accession>
<evidence type="ECO:0000256" key="2">
    <source>
        <dbReference type="ARBA" id="ARBA00009173"/>
    </source>
</evidence>
<dbReference type="InterPro" id="IPR006137">
    <property type="entry name" value="NADH_UbQ_OxRdtase-like_20kDa"/>
</dbReference>
<dbReference type="SUPFAM" id="SSF56770">
    <property type="entry name" value="HydA/Nqo6-like"/>
    <property type="match status" value="1"/>
</dbReference>
<dbReference type="PANTHER" id="PTHR42989:SF1">
    <property type="entry name" value="FORMATE HYDROGENLYASE SUBUNIT 7-RELATED"/>
    <property type="match status" value="1"/>
</dbReference>
<dbReference type="InterPro" id="IPR052375">
    <property type="entry name" value="Complex_I_20kDa-like"/>
</dbReference>
<evidence type="ECO:0000256" key="6">
    <source>
        <dbReference type="ARBA" id="ARBA00023014"/>
    </source>
</evidence>
<evidence type="ECO:0000313" key="8">
    <source>
        <dbReference type="EMBL" id="SDC58437.1"/>
    </source>
</evidence>
<protein>
    <submittedName>
        <fullName evidence="8">Ni,Fe-hydrogenase III small subunit</fullName>
    </submittedName>
</protein>
<keyword evidence="9" id="KW-1185">Reference proteome</keyword>
<dbReference type="RefSeq" id="WP_092438809.1">
    <property type="nucleotide sequence ID" value="NZ_FMYP01000038.1"/>
</dbReference>
<dbReference type="EMBL" id="FMYP01000038">
    <property type="protein sequence ID" value="SDC58437.1"/>
    <property type="molecule type" value="Genomic_DNA"/>
</dbReference>
<reference evidence="8 9" key="1">
    <citation type="submission" date="2016-09" db="EMBL/GenBank/DDBJ databases">
        <authorList>
            <person name="Capua I."/>
            <person name="De Benedictis P."/>
            <person name="Joannis T."/>
            <person name="Lombin L.H."/>
            <person name="Cattoli G."/>
        </authorList>
    </citation>
    <scope>NUCLEOTIDE SEQUENCE [LARGE SCALE GENOMIC DNA]</scope>
    <source>
        <strain evidence="8 9">A7P-90m</strain>
    </source>
</reference>
<evidence type="ECO:0000256" key="5">
    <source>
        <dbReference type="ARBA" id="ARBA00023004"/>
    </source>
</evidence>
<evidence type="ECO:0000313" key="9">
    <source>
        <dbReference type="Proteomes" id="UP000199452"/>
    </source>
</evidence>
<organism evidence="8 9">
    <name type="scientific">Williamwhitmania taraxaci</name>
    <dbReference type="NCBI Taxonomy" id="1640674"/>
    <lineage>
        <taxon>Bacteria</taxon>
        <taxon>Pseudomonadati</taxon>
        <taxon>Bacteroidota</taxon>
        <taxon>Bacteroidia</taxon>
        <taxon>Bacteroidales</taxon>
        <taxon>Williamwhitmaniaceae</taxon>
        <taxon>Williamwhitmania</taxon>
    </lineage>
</organism>
<feature type="domain" description="4Fe-4S ferredoxin-type" evidence="7">
    <location>
        <begin position="56"/>
        <end position="85"/>
    </location>
</feature>
<proteinExistence type="inferred from homology"/>
<dbReference type="InterPro" id="IPR017896">
    <property type="entry name" value="4Fe4S_Fe-S-bd"/>
</dbReference>
<dbReference type="Pfam" id="PF01058">
    <property type="entry name" value="Oxidored_q6"/>
    <property type="match status" value="1"/>
</dbReference>
<gene>
    <name evidence="8" type="ORF">SAMN05216323_103814</name>
</gene>